<dbReference type="InterPro" id="IPR011047">
    <property type="entry name" value="Quinoprotein_ADH-like_sf"/>
</dbReference>
<dbReference type="STRING" id="1229727.Ga0080559_TMP4463"/>
<protein>
    <submittedName>
        <fullName evidence="2">WD40-like repeat protein</fullName>
    </submittedName>
</protein>
<dbReference type="OrthoDB" id="5290752at2"/>
<dbReference type="PANTHER" id="PTHR34512:SF30">
    <property type="entry name" value="OUTER MEMBRANE PROTEIN ASSEMBLY FACTOR BAMB"/>
    <property type="match status" value="1"/>
</dbReference>
<dbReference type="SUPFAM" id="SSF50998">
    <property type="entry name" value="Quinoprotein alcohol dehydrogenase-like"/>
    <property type="match status" value="1"/>
</dbReference>
<feature type="domain" description="Pyrrolo-quinoline quinone repeat" evidence="1">
    <location>
        <begin position="120"/>
        <end position="356"/>
    </location>
</feature>
<dbReference type="Pfam" id="PF13360">
    <property type="entry name" value="PQQ_2"/>
    <property type="match status" value="2"/>
</dbReference>
<dbReference type="Proteomes" id="UP000186559">
    <property type="component" value="Chromosome"/>
</dbReference>
<name>A0A1U7DAV0_9RHOB</name>
<feature type="domain" description="Pyrrolo-quinoline quinone repeat" evidence="1">
    <location>
        <begin position="378"/>
        <end position="440"/>
    </location>
</feature>
<evidence type="ECO:0000259" key="1">
    <source>
        <dbReference type="Pfam" id="PF13360"/>
    </source>
</evidence>
<dbReference type="AlphaFoldDB" id="A0A1U7DAV0"/>
<sequence length="441" mass="45793">MRITTITAGLVGLTVLASCEEPEPILQGERFGTREVLSESAAEAATPANTARAIALAAPTRNASWAQSPVSPFARTGNATLGQALRPVFSVDIGAGDSRRARINVDPVVADGRIFTMDAEHRVSAVSTSGQVLWQKSMVPARDTAKQAQGGGLAVAGGRLYVASGFGRLSALDATTGNEIWVQELGDTATGAPTIAGGLVYVTSGDQRGWAIEAEDGRIRWQVEGLEDVNNVAGAPAPALSDDSVIFAFGNGSVRSVLRQGGLQLWNADVVGTRTGSALAGVTDITGAPVISGGTVYVGNHSGRVVAFRAGSGERIWTARMGARQPVWPAGDSVFLVSDRNELVRLDAQTGEQVWAVELPGYEPVRKPQRRRDSAYANHGPVMAGGRLIVASSDGALRSFNPENGALLSAIEIPGGATAAPAIANGTLYVVTTKGELVAYR</sequence>
<evidence type="ECO:0000313" key="3">
    <source>
        <dbReference type="Proteomes" id="UP000186559"/>
    </source>
</evidence>
<reference evidence="2 3" key="1">
    <citation type="submission" date="2016-03" db="EMBL/GenBank/DDBJ databases">
        <title>Deep-sea bacteria in the southern Pacific.</title>
        <authorList>
            <person name="Tang K."/>
        </authorList>
    </citation>
    <scope>NUCLEOTIDE SEQUENCE [LARGE SCALE GENOMIC DNA]</scope>
    <source>
        <strain evidence="2 3">JLT2016</strain>
    </source>
</reference>
<proteinExistence type="predicted"/>
<accession>A0A1U7DAV0</accession>
<dbReference type="InterPro" id="IPR015943">
    <property type="entry name" value="WD40/YVTN_repeat-like_dom_sf"/>
</dbReference>
<dbReference type="KEGG" id="tpro:Ga0080559_TMP4463"/>
<dbReference type="PROSITE" id="PS51257">
    <property type="entry name" value="PROKAR_LIPOPROTEIN"/>
    <property type="match status" value="1"/>
</dbReference>
<evidence type="ECO:0000313" key="2">
    <source>
        <dbReference type="EMBL" id="APX25259.1"/>
    </source>
</evidence>
<dbReference type="EMBL" id="CP014796">
    <property type="protein sequence ID" value="APX25259.1"/>
    <property type="molecule type" value="Genomic_DNA"/>
</dbReference>
<dbReference type="InterPro" id="IPR018391">
    <property type="entry name" value="PQQ_b-propeller_rpt"/>
</dbReference>
<dbReference type="Gene3D" id="2.130.10.10">
    <property type="entry name" value="YVTN repeat-like/Quinoprotein amine dehydrogenase"/>
    <property type="match status" value="1"/>
</dbReference>
<dbReference type="SMART" id="SM00564">
    <property type="entry name" value="PQQ"/>
    <property type="match status" value="7"/>
</dbReference>
<keyword evidence="3" id="KW-1185">Reference proteome</keyword>
<dbReference type="InterPro" id="IPR002372">
    <property type="entry name" value="PQQ_rpt_dom"/>
</dbReference>
<gene>
    <name evidence="2" type="ORF">Ga0080559_TMP4463</name>
</gene>
<dbReference type="PANTHER" id="PTHR34512">
    <property type="entry name" value="CELL SURFACE PROTEIN"/>
    <property type="match status" value="1"/>
</dbReference>
<organism evidence="2 3">
    <name type="scientific">Salipiger profundus</name>
    <dbReference type="NCBI Taxonomy" id="1229727"/>
    <lineage>
        <taxon>Bacteria</taxon>
        <taxon>Pseudomonadati</taxon>
        <taxon>Pseudomonadota</taxon>
        <taxon>Alphaproteobacteria</taxon>
        <taxon>Rhodobacterales</taxon>
        <taxon>Roseobacteraceae</taxon>
        <taxon>Salipiger</taxon>
    </lineage>
</organism>